<dbReference type="OrthoDB" id="5278984at2759"/>
<dbReference type="InterPro" id="IPR049326">
    <property type="entry name" value="Rhodopsin_dom_fungi"/>
</dbReference>
<reference evidence="9 10" key="1">
    <citation type="journal article" date="2012" name="BMC Genomics">
        <title>Tools to kill: Genome of one of the most destructive plant pathogenic fungi Macrophomina phaseolina.</title>
        <authorList>
            <person name="Islam M.S."/>
            <person name="Haque M.S."/>
            <person name="Islam M.M."/>
            <person name="Emdad E.M."/>
            <person name="Halim A."/>
            <person name="Hossen Q.M.M."/>
            <person name="Hossain M.Z."/>
            <person name="Ahmed B."/>
            <person name="Rahim S."/>
            <person name="Rahman M.S."/>
            <person name="Alam M.M."/>
            <person name="Hou S."/>
            <person name="Wan X."/>
            <person name="Saito J.A."/>
            <person name="Alam M."/>
        </authorList>
    </citation>
    <scope>NUCLEOTIDE SEQUENCE [LARGE SCALE GENOMIC DNA]</scope>
    <source>
        <strain evidence="9 10">MS6</strain>
    </source>
</reference>
<dbReference type="GO" id="GO:0016020">
    <property type="term" value="C:membrane"/>
    <property type="evidence" value="ECO:0007669"/>
    <property type="project" value="UniProtKB-SubCell"/>
</dbReference>
<dbReference type="InterPro" id="IPR052337">
    <property type="entry name" value="SAT4-like"/>
</dbReference>
<evidence type="ECO:0000313" key="10">
    <source>
        <dbReference type="Proteomes" id="UP000007129"/>
    </source>
</evidence>
<sequence>MEVAAVDSDYYRGTSSPWPDSDAACSLRPITALWEPTPNAKCINTGSFMIYGFVYSAVNIASDLIIALMPLAFIWEMHRSRLEKVLLGCLMAAGLIATGASVARVVLITATLGRWSAWTDVLNDLLWGVELAIGVIAASLPCLKAPAHEMLRRLGIFHSKNAADASPESFLGHMSHGSHIMRQMNDIPLQGLSNEHVTPSSSSQTRPFGALGHPLEAAESRNTDATSLGGDSDQAILRPTVSSPTGWKGRGATGAFSLDV</sequence>
<evidence type="ECO:0000256" key="2">
    <source>
        <dbReference type="ARBA" id="ARBA00022692"/>
    </source>
</evidence>
<organism evidence="9 10">
    <name type="scientific">Macrophomina phaseolina (strain MS6)</name>
    <name type="common">Charcoal rot fungus</name>
    <dbReference type="NCBI Taxonomy" id="1126212"/>
    <lineage>
        <taxon>Eukaryota</taxon>
        <taxon>Fungi</taxon>
        <taxon>Dikarya</taxon>
        <taxon>Ascomycota</taxon>
        <taxon>Pezizomycotina</taxon>
        <taxon>Dothideomycetes</taxon>
        <taxon>Dothideomycetes incertae sedis</taxon>
        <taxon>Botryosphaeriales</taxon>
        <taxon>Botryosphaeriaceae</taxon>
        <taxon>Macrophomina</taxon>
    </lineage>
</organism>
<comment type="subcellular location">
    <subcellularLocation>
        <location evidence="1">Membrane</location>
        <topology evidence="1">Multi-pass membrane protein</topology>
    </subcellularLocation>
</comment>
<feature type="transmembrane region" description="Helical" evidence="7">
    <location>
        <begin position="48"/>
        <end position="73"/>
    </location>
</feature>
<feature type="region of interest" description="Disordered" evidence="6">
    <location>
        <begin position="220"/>
        <end position="260"/>
    </location>
</feature>
<name>K2RY19_MACPH</name>
<keyword evidence="3 7" id="KW-1133">Transmembrane helix</keyword>
<gene>
    <name evidence="9" type="ORF">MPH_13614</name>
</gene>
<evidence type="ECO:0000256" key="3">
    <source>
        <dbReference type="ARBA" id="ARBA00022989"/>
    </source>
</evidence>
<evidence type="ECO:0000256" key="6">
    <source>
        <dbReference type="SAM" id="MobiDB-lite"/>
    </source>
</evidence>
<comment type="caution">
    <text evidence="9">The sequence shown here is derived from an EMBL/GenBank/DDBJ whole genome shotgun (WGS) entry which is preliminary data.</text>
</comment>
<accession>K2RY19</accession>
<evidence type="ECO:0000259" key="8">
    <source>
        <dbReference type="Pfam" id="PF20684"/>
    </source>
</evidence>
<feature type="transmembrane region" description="Helical" evidence="7">
    <location>
        <begin position="125"/>
        <end position="143"/>
    </location>
</feature>
<evidence type="ECO:0000313" key="9">
    <source>
        <dbReference type="EMBL" id="EKG09365.1"/>
    </source>
</evidence>
<evidence type="ECO:0000256" key="4">
    <source>
        <dbReference type="ARBA" id="ARBA00023136"/>
    </source>
</evidence>
<feature type="domain" description="Rhodopsin" evidence="8">
    <location>
        <begin position="28"/>
        <end position="147"/>
    </location>
</feature>
<dbReference type="Pfam" id="PF20684">
    <property type="entry name" value="Fung_rhodopsin"/>
    <property type="match status" value="1"/>
</dbReference>
<dbReference type="Proteomes" id="UP000007129">
    <property type="component" value="Unassembled WGS sequence"/>
</dbReference>
<dbReference type="PANTHER" id="PTHR33048:SF129">
    <property type="entry name" value="INTEGRAL MEMBRANE PROTEIN-RELATED"/>
    <property type="match status" value="1"/>
</dbReference>
<feature type="region of interest" description="Disordered" evidence="6">
    <location>
        <begin position="191"/>
        <end position="210"/>
    </location>
</feature>
<feature type="transmembrane region" description="Helical" evidence="7">
    <location>
        <begin position="85"/>
        <end position="113"/>
    </location>
</feature>
<dbReference type="AlphaFoldDB" id="K2RY19"/>
<evidence type="ECO:0000256" key="1">
    <source>
        <dbReference type="ARBA" id="ARBA00004141"/>
    </source>
</evidence>
<feature type="compositionally biased region" description="Polar residues" evidence="6">
    <location>
        <begin position="191"/>
        <end position="206"/>
    </location>
</feature>
<comment type="similarity">
    <text evidence="5">Belongs to the SAT4 family.</text>
</comment>
<dbReference type="InParanoid" id="K2RY19"/>
<evidence type="ECO:0000256" key="5">
    <source>
        <dbReference type="ARBA" id="ARBA00038359"/>
    </source>
</evidence>
<keyword evidence="2 7" id="KW-0812">Transmembrane</keyword>
<protein>
    <recommendedName>
        <fullName evidence="8">Rhodopsin domain-containing protein</fullName>
    </recommendedName>
</protein>
<dbReference type="STRING" id="1126212.K2RY19"/>
<dbReference type="eggNOG" id="ENOG502RUPP">
    <property type="taxonomic scope" value="Eukaryota"/>
</dbReference>
<proteinExistence type="inferred from homology"/>
<dbReference type="EMBL" id="AHHD01000704">
    <property type="protein sequence ID" value="EKG09365.1"/>
    <property type="molecule type" value="Genomic_DNA"/>
</dbReference>
<dbReference type="HOGENOM" id="CLU_1069880_0_0_1"/>
<dbReference type="VEuPathDB" id="FungiDB:MPH_13614"/>
<keyword evidence="4 7" id="KW-0472">Membrane</keyword>
<dbReference type="PANTHER" id="PTHR33048">
    <property type="entry name" value="PTH11-LIKE INTEGRAL MEMBRANE PROTEIN (AFU_ORTHOLOGUE AFUA_5G11245)"/>
    <property type="match status" value="1"/>
</dbReference>
<evidence type="ECO:0000256" key="7">
    <source>
        <dbReference type="SAM" id="Phobius"/>
    </source>
</evidence>